<dbReference type="AlphaFoldDB" id="A0A6A3R188"/>
<evidence type="ECO:0000313" key="3">
    <source>
        <dbReference type="Proteomes" id="UP000440732"/>
    </source>
</evidence>
<evidence type="ECO:0000259" key="1">
    <source>
        <dbReference type="Pfam" id="PF13843"/>
    </source>
</evidence>
<dbReference type="PANTHER" id="PTHR46599:SF3">
    <property type="entry name" value="PIGGYBAC TRANSPOSABLE ELEMENT-DERIVED PROTEIN 4"/>
    <property type="match status" value="1"/>
</dbReference>
<organism evidence="2 3">
    <name type="scientific">Phytophthora fragariae</name>
    <dbReference type="NCBI Taxonomy" id="53985"/>
    <lineage>
        <taxon>Eukaryota</taxon>
        <taxon>Sar</taxon>
        <taxon>Stramenopiles</taxon>
        <taxon>Oomycota</taxon>
        <taxon>Peronosporomycetes</taxon>
        <taxon>Peronosporales</taxon>
        <taxon>Peronosporaceae</taxon>
        <taxon>Phytophthora</taxon>
    </lineage>
</organism>
<reference evidence="2 3" key="1">
    <citation type="submission" date="2018-08" db="EMBL/GenBank/DDBJ databases">
        <title>Genomic investigation of the strawberry pathogen Phytophthora fragariae indicates pathogenicity is determined by transcriptional variation in three key races.</title>
        <authorList>
            <person name="Adams T.M."/>
            <person name="Armitage A.D."/>
            <person name="Sobczyk M.K."/>
            <person name="Bates H.J."/>
            <person name="Dunwell J.M."/>
            <person name="Nellist C.F."/>
            <person name="Harrison R.J."/>
        </authorList>
    </citation>
    <scope>NUCLEOTIDE SEQUENCE [LARGE SCALE GENOMIC DNA]</scope>
    <source>
        <strain evidence="2 3">NOV-5</strain>
    </source>
</reference>
<name>A0A6A3R188_9STRA</name>
<dbReference type="Proteomes" id="UP000440732">
    <property type="component" value="Unassembled WGS sequence"/>
</dbReference>
<evidence type="ECO:0000313" key="2">
    <source>
        <dbReference type="EMBL" id="KAE9087431.1"/>
    </source>
</evidence>
<protein>
    <recommendedName>
        <fullName evidence="1">PiggyBac transposable element-derived protein domain-containing protein</fullName>
    </recommendedName>
</protein>
<dbReference type="Pfam" id="PF13843">
    <property type="entry name" value="DDE_Tnp_1_7"/>
    <property type="match status" value="1"/>
</dbReference>
<proteinExistence type="predicted"/>
<comment type="caution">
    <text evidence="2">The sequence shown here is derived from an EMBL/GenBank/DDBJ whole genome shotgun (WGS) entry which is preliminary data.</text>
</comment>
<gene>
    <name evidence="2" type="ORF">PF006_g25808</name>
</gene>
<dbReference type="PANTHER" id="PTHR46599">
    <property type="entry name" value="PIGGYBAC TRANSPOSABLE ELEMENT-DERIVED PROTEIN 4"/>
    <property type="match status" value="1"/>
</dbReference>
<dbReference type="EMBL" id="QXGA01003109">
    <property type="protein sequence ID" value="KAE9087431.1"/>
    <property type="molecule type" value="Genomic_DNA"/>
</dbReference>
<dbReference type="InterPro" id="IPR029526">
    <property type="entry name" value="PGBD"/>
</dbReference>
<accession>A0A6A3R188</accession>
<sequence>MFQVQWLDSQYQRKDEHLNLSMIQRGNANYRSLHGSTSRVGWSHLCAVEEGEQIEVEGNIDDMEECEELFDPPMELPTTLAEVEAIKNMRFDPGAQSKEPDDLFQHPDGSTATFLLPQFKHLFEHSASASFFAYIPLSFWQQVLGETNSYARMHNIALAKPFALDEIMTFLGVLFYMELVDKGEYSNYWGTQVETAIFGGNSVNLDAVMPIRRFKQLRQSFCFQCVEVNNANHDQAARIRPLLNLLKMTGPKYVSPGRNLALDEASVACRSKYGKPLIVYNPMKPTGKYHFRLYMLGCSTTWISLNFRLHCQSDVTERLAGVTTQLEAQALNDELAVSSSMRHCVLEVVRPVYDTRRIINSDNYYTSVQLLDAMRLKGLYGRGTVRKSSAHFPRHVVIEKKDCTRGTSRQAVSADRNTVAASWYDSAIVTVISNADASTLTTVARQVRADKRTFSAPTCIKEYNTNMQGVDRLDQVRGRFSLADGHSFKKWYKKLGLALVDIARSNAYFTRKLALGSTNDRDFIAQLSSELLSGKWKEAPSERRMFYTDVGSLDAPTEVDESMSPSSAVWIAGRRDDDECPGSPQKRCSAVSSKQLYPESNRKRRQCVVCRWEDRYATEVTDYCVLHTVCLCQHVFVTTKSYMCPKQTWTCWEKYHRFYLPHKLFSAKGKVRTSSNLYKLKHESMSQRNLTLEHELAAGNRSNVVRSINL</sequence>
<feature type="domain" description="PiggyBac transposable element-derived protein" evidence="1">
    <location>
        <begin position="136"/>
        <end position="508"/>
    </location>
</feature>